<dbReference type="EMBL" id="JAABOA010000485">
    <property type="protein sequence ID" value="KAF9584164.1"/>
    <property type="molecule type" value="Genomic_DNA"/>
</dbReference>
<keyword evidence="1" id="KW-0479">Metal-binding</keyword>
<dbReference type="PANTHER" id="PTHR23235:SF120">
    <property type="entry name" value="KRUPPEL-LIKE FACTOR 15"/>
    <property type="match status" value="1"/>
</dbReference>
<sequence length="383" mass="41013">MFSDSETFNPVFSASVPVSAPAIASVSALPATTPISPSAADAAAAESILSHILFAMPAPLNTITHDFSLFDSVEDPVAWSLFGEADLSKTAKLQPAPAALFANPLVTPQTPSLDLTDSSPAKATGFDSCALFLEDQFQSQGMLHSFLDTPCTPAIDTPMLAADSALDVSFLDGLVAKPLPLFTDLDLGFALGFQDFTIEPTQLATAQDFFPSPAVSDLTSLSAPASPFESPIFMDDIEGEFVSSRSQALVSGLKRSADDSVSADLTKKARVVSVDSDASKPSPSKRFSCQYPGCDRRFARLFNLHTHEKTHDPEQARPFICPESSCSKAFSRKHDLQRHEASVHKGERNFSCSTCNKPFSRQDGLRRHLAVKGSCADNGWQAT</sequence>
<evidence type="ECO:0000313" key="7">
    <source>
        <dbReference type="EMBL" id="KAF9584164.1"/>
    </source>
</evidence>
<gene>
    <name evidence="7" type="ORF">BGW38_007364</name>
</gene>
<dbReference type="AlphaFoldDB" id="A0A9P6FZ93"/>
<dbReference type="SUPFAM" id="SSF57667">
    <property type="entry name" value="beta-beta-alpha zinc fingers"/>
    <property type="match status" value="2"/>
</dbReference>
<keyword evidence="8" id="KW-1185">Reference proteome</keyword>
<evidence type="ECO:0000256" key="4">
    <source>
        <dbReference type="ARBA" id="ARBA00022833"/>
    </source>
</evidence>
<dbReference type="GO" id="GO:0000981">
    <property type="term" value="F:DNA-binding transcription factor activity, RNA polymerase II-specific"/>
    <property type="evidence" value="ECO:0007669"/>
    <property type="project" value="UniProtKB-ARBA"/>
</dbReference>
<evidence type="ECO:0000313" key="8">
    <source>
        <dbReference type="Proteomes" id="UP000780801"/>
    </source>
</evidence>
<proteinExistence type="predicted"/>
<dbReference type="PROSITE" id="PS00028">
    <property type="entry name" value="ZINC_FINGER_C2H2_1"/>
    <property type="match status" value="2"/>
</dbReference>
<dbReference type="InterPro" id="IPR036236">
    <property type="entry name" value="Znf_C2H2_sf"/>
</dbReference>
<keyword evidence="2" id="KW-0677">Repeat</keyword>
<keyword evidence="3 5" id="KW-0863">Zinc-finger</keyword>
<name>A0A9P6FZ93_9FUNG</name>
<dbReference type="InterPro" id="IPR013087">
    <property type="entry name" value="Znf_C2H2_type"/>
</dbReference>
<evidence type="ECO:0000256" key="5">
    <source>
        <dbReference type="PROSITE-ProRule" id="PRU00042"/>
    </source>
</evidence>
<dbReference type="PANTHER" id="PTHR23235">
    <property type="entry name" value="KRUEPPEL-LIKE TRANSCRIPTION FACTOR"/>
    <property type="match status" value="1"/>
</dbReference>
<feature type="domain" description="C2H2-type" evidence="6">
    <location>
        <begin position="319"/>
        <end position="349"/>
    </location>
</feature>
<comment type="caution">
    <text evidence="7">The sequence shown here is derived from an EMBL/GenBank/DDBJ whole genome shotgun (WGS) entry which is preliminary data.</text>
</comment>
<dbReference type="OrthoDB" id="8117402at2759"/>
<keyword evidence="4" id="KW-0862">Zinc</keyword>
<dbReference type="GO" id="GO:0000978">
    <property type="term" value="F:RNA polymerase II cis-regulatory region sequence-specific DNA binding"/>
    <property type="evidence" value="ECO:0007669"/>
    <property type="project" value="TreeGrafter"/>
</dbReference>
<feature type="domain" description="C2H2-type" evidence="6">
    <location>
        <begin position="287"/>
        <end position="316"/>
    </location>
</feature>
<dbReference type="SMART" id="SM00355">
    <property type="entry name" value="ZnF_C2H2"/>
    <property type="match status" value="3"/>
</dbReference>
<dbReference type="Proteomes" id="UP000780801">
    <property type="component" value="Unassembled WGS sequence"/>
</dbReference>
<evidence type="ECO:0000256" key="2">
    <source>
        <dbReference type="ARBA" id="ARBA00022737"/>
    </source>
</evidence>
<evidence type="ECO:0000256" key="3">
    <source>
        <dbReference type="ARBA" id="ARBA00022771"/>
    </source>
</evidence>
<evidence type="ECO:0000256" key="1">
    <source>
        <dbReference type="ARBA" id="ARBA00022723"/>
    </source>
</evidence>
<dbReference type="PROSITE" id="PS50157">
    <property type="entry name" value="ZINC_FINGER_C2H2_2"/>
    <property type="match status" value="3"/>
</dbReference>
<protein>
    <recommendedName>
        <fullName evidence="6">C2H2-type domain-containing protein</fullName>
    </recommendedName>
</protein>
<dbReference type="FunFam" id="3.30.160.60:FF:000072">
    <property type="entry name" value="zinc finger protein 143 isoform X1"/>
    <property type="match status" value="1"/>
</dbReference>
<reference evidence="7" key="1">
    <citation type="journal article" date="2020" name="Fungal Divers.">
        <title>Resolving the Mortierellaceae phylogeny through synthesis of multi-gene phylogenetics and phylogenomics.</title>
        <authorList>
            <person name="Vandepol N."/>
            <person name="Liber J."/>
            <person name="Desiro A."/>
            <person name="Na H."/>
            <person name="Kennedy M."/>
            <person name="Barry K."/>
            <person name="Grigoriev I.V."/>
            <person name="Miller A.N."/>
            <person name="O'Donnell K."/>
            <person name="Stajich J.E."/>
            <person name="Bonito G."/>
        </authorList>
    </citation>
    <scope>NUCLEOTIDE SEQUENCE</scope>
    <source>
        <strain evidence="7">KOD1015</strain>
    </source>
</reference>
<accession>A0A9P6FZ93</accession>
<dbReference type="Gene3D" id="3.30.160.60">
    <property type="entry name" value="Classic Zinc Finger"/>
    <property type="match status" value="3"/>
</dbReference>
<evidence type="ECO:0000259" key="6">
    <source>
        <dbReference type="PROSITE" id="PS50157"/>
    </source>
</evidence>
<organism evidence="7 8">
    <name type="scientific">Lunasporangiospora selenospora</name>
    <dbReference type="NCBI Taxonomy" id="979761"/>
    <lineage>
        <taxon>Eukaryota</taxon>
        <taxon>Fungi</taxon>
        <taxon>Fungi incertae sedis</taxon>
        <taxon>Mucoromycota</taxon>
        <taxon>Mortierellomycotina</taxon>
        <taxon>Mortierellomycetes</taxon>
        <taxon>Mortierellales</taxon>
        <taxon>Mortierellaceae</taxon>
        <taxon>Lunasporangiospora</taxon>
    </lineage>
</organism>
<dbReference type="GO" id="GO:0008270">
    <property type="term" value="F:zinc ion binding"/>
    <property type="evidence" value="ECO:0007669"/>
    <property type="project" value="UniProtKB-KW"/>
</dbReference>
<dbReference type="Pfam" id="PF00096">
    <property type="entry name" value="zf-C2H2"/>
    <property type="match status" value="2"/>
</dbReference>
<feature type="domain" description="C2H2-type" evidence="6">
    <location>
        <begin position="350"/>
        <end position="368"/>
    </location>
</feature>